<evidence type="ECO:0000256" key="1">
    <source>
        <dbReference type="SAM" id="MobiDB-lite"/>
    </source>
</evidence>
<dbReference type="AlphaFoldDB" id="A0A1X6NIF6"/>
<dbReference type="EMBL" id="KV920616">
    <property type="protein sequence ID" value="OSX68395.1"/>
    <property type="molecule type" value="Genomic_DNA"/>
</dbReference>
<protein>
    <submittedName>
        <fullName evidence="2">Uncharacterized protein</fullName>
    </submittedName>
</protein>
<feature type="region of interest" description="Disordered" evidence="1">
    <location>
        <begin position="213"/>
        <end position="314"/>
    </location>
</feature>
<name>A0A1X6NIF6_PORUM</name>
<evidence type="ECO:0000313" key="2">
    <source>
        <dbReference type="EMBL" id="OSX68395.1"/>
    </source>
</evidence>
<dbReference type="Proteomes" id="UP000218209">
    <property type="component" value="Unassembled WGS sequence"/>
</dbReference>
<feature type="compositionally biased region" description="Low complexity" evidence="1">
    <location>
        <begin position="241"/>
        <end position="255"/>
    </location>
</feature>
<proteinExistence type="predicted"/>
<sequence length="329" mass="34808">MGVGRCLLGWVARRACRVGRLGRGRLGGRATGGGPRPWRPCAPVDAASRGFVPAGQAQWVTNGGGRRILPARHCSWPGCARGAPAHVRRVAARCVERARHTLYFKKVLLKQFSLALTHTGGAPDRRWVCGNGRSLPLGGADAGGETGCVGGSVPRAASQWHGRCRDVRAALGVCRTPRPPPVLRGRRHPNVALGGGHRPRRWRLRVRGAWAADGARHLPSPHRRHTPPRGAPRVPRRRALTGPASGSGAPAAAAPRRYDRHARPHAAAAGGADRRAACRGGRRRRRRPAGGAHTAATAGVGGGDPSPTVKRPTVSMRAVLFDEAPLCGR</sequence>
<keyword evidence="3" id="KW-1185">Reference proteome</keyword>
<organism evidence="2 3">
    <name type="scientific">Porphyra umbilicalis</name>
    <name type="common">Purple laver</name>
    <name type="synonym">Red alga</name>
    <dbReference type="NCBI Taxonomy" id="2786"/>
    <lineage>
        <taxon>Eukaryota</taxon>
        <taxon>Rhodophyta</taxon>
        <taxon>Bangiophyceae</taxon>
        <taxon>Bangiales</taxon>
        <taxon>Bangiaceae</taxon>
        <taxon>Porphyra</taxon>
    </lineage>
</organism>
<evidence type="ECO:0000313" key="3">
    <source>
        <dbReference type="Proteomes" id="UP000218209"/>
    </source>
</evidence>
<reference evidence="2 3" key="1">
    <citation type="submission" date="2017-03" db="EMBL/GenBank/DDBJ databases">
        <title>WGS assembly of Porphyra umbilicalis.</title>
        <authorList>
            <person name="Brawley S.H."/>
            <person name="Blouin N.A."/>
            <person name="Ficko-Blean E."/>
            <person name="Wheeler G.L."/>
            <person name="Lohr M."/>
            <person name="Goodson H.V."/>
            <person name="Jenkins J.W."/>
            <person name="Blaby-Haas C.E."/>
            <person name="Helliwell K.E."/>
            <person name="Chan C."/>
            <person name="Marriage T."/>
            <person name="Bhattacharya D."/>
            <person name="Klein A.S."/>
            <person name="Badis Y."/>
            <person name="Brodie J."/>
            <person name="Cao Y."/>
            <person name="Collen J."/>
            <person name="Dittami S.M."/>
            <person name="Gachon C.M."/>
            <person name="Green B.R."/>
            <person name="Karpowicz S."/>
            <person name="Kim J.W."/>
            <person name="Kudahl U."/>
            <person name="Lin S."/>
            <person name="Michel G."/>
            <person name="Mittag M."/>
            <person name="Olson B.J."/>
            <person name="Pangilinan J."/>
            <person name="Peng Y."/>
            <person name="Qiu H."/>
            <person name="Shu S."/>
            <person name="Singer J.T."/>
            <person name="Smith A.G."/>
            <person name="Sprecher B.N."/>
            <person name="Wagner V."/>
            <person name="Wang W."/>
            <person name="Wang Z.-Y."/>
            <person name="Yan J."/>
            <person name="Yarish C."/>
            <person name="Zoeuner-Riek S."/>
            <person name="Zhuang Y."/>
            <person name="Zou Y."/>
            <person name="Lindquist E.A."/>
            <person name="Grimwood J."/>
            <person name="Barry K."/>
            <person name="Rokhsar D.S."/>
            <person name="Schmutz J."/>
            <person name="Stiller J.W."/>
            <person name="Grossman A.R."/>
            <person name="Prochnik S.E."/>
        </authorList>
    </citation>
    <scope>NUCLEOTIDE SEQUENCE [LARGE SCALE GENOMIC DNA]</scope>
    <source>
        <strain evidence="2">4086291</strain>
    </source>
</reference>
<gene>
    <name evidence="2" type="ORF">BU14_2880s0001</name>
</gene>
<feature type="non-terminal residue" evidence="2">
    <location>
        <position position="329"/>
    </location>
</feature>
<accession>A0A1X6NIF6</accession>
<feature type="compositionally biased region" description="Low complexity" evidence="1">
    <location>
        <begin position="289"/>
        <end position="298"/>
    </location>
</feature>